<comment type="caution">
    <text evidence="10">The sequence shown here is derived from an EMBL/GenBank/DDBJ whole genome shotgun (WGS) entry which is preliminary data.</text>
</comment>
<dbReference type="InterPro" id="IPR051050">
    <property type="entry name" value="Lipid_II_flippase_MurJ/MviN"/>
</dbReference>
<evidence type="ECO:0000256" key="2">
    <source>
        <dbReference type="ARBA" id="ARBA00022475"/>
    </source>
</evidence>
<evidence type="ECO:0000256" key="5">
    <source>
        <dbReference type="ARBA" id="ARBA00022984"/>
    </source>
</evidence>
<evidence type="ECO:0000256" key="3">
    <source>
        <dbReference type="ARBA" id="ARBA00022692"/>
    </source>
</evidence>
<dbReference type="PANTHER" id="PTHR47019:SF1">
    <property type="entry name" value="LIPID II FLIPPASE MURJ"/>
    <property type="match status" value="1"/>
</dbReference>
<feature type="transmembrane region" description="Helical" evidence="8">
    <location>
        <begin position="86"/>
        <end position="109"/>
    </location>
</feature>
<protein>
    <recommendedName>
        <fullName evidence="8">Probable lipid II flippase MurJ</fullName>
    </recommendedName>
</protein>
<comment type="similarity">
    <text evidence="8 9">Belongs to the MurJ/MviN family.</text>
</comment>
<feature type="transmembrane region" description="Helical" evidence="8">
    <location>
        <begin position="306"/>
        <end position="326"/>
    </location>
</feature>
<dbReference type="Pfam" id="PF03023">
    <property type="entry name" value="MurJ"/>
    <property type="match status" value="1"/>
</dbReference>
<accession>A0A1F5EEH9</accession>
<organism evidence="10 11">
    <name type="scientific">Candidatus Berkelbacteria bacterium RIFOXYA2_FULL_43_10</name>
    <dbReference type="NCBI Taxonomy" id="1797472"/>
    <lineage>
        <taxon>Bacteria</taxon>
        <taxon>Candidatus Berkelbacteria</taxon>
    </lineage>
</organism>
<feature type="transmembrane region" description="Helical" evidence="8">
    <location>
        <begin position="415"/>
        <end position="434"/>
    </location>
</feature>
<proteinExistence type="inferred from homology"/>
<evidence type="ECO:0000256" key="9">
    <source>
        <dbReference type="PIRNR" id="PIRNR002869"/>
    </source>
</evidence>
<feature type="transmembrane region" description="Helical" evidence="8">
    <location>
        <begin position="164"/>
        <end position="184"/>
    </location>
</feature>
<feature type="transmembrane region" description="Helical" evidence="8">
    <location>
        <begin position="473"/>
        <end position="495"/>
    </location>
</feature>
<dbReference type="GO" id="GO:0008360">
    <property type="term" value="P:regulation of cell shape"/>
    <property type="evidence" value="ECO:0007669"/>
    <property type="project" value="UniProtKB-UniRule"/>
</dbReference>
<keyword evidence="8 9" id="KW-0813">Transport</keyword>
<name>A0A1F5EEH9_9BACT</name>
<gene>
    <name evidence="8" type="primary">murJ</name>
    <name evidence="10" type="ORF">A2215_00845</name>
</gene>
<dbReference type="PIRSF" id="PIRSF002869">
    <property type="entry name" value="MviN"/>
    <property type="match status" value="1"/>
</dbReference>
<dbReference type="GO" id="GO:0015648">
    <property type="term" value="F:lipid-linked peptidoglycan transporter activity"/>
    <property type="evidence" value="ECO:0007669"/>
    <property type="project" value="UniProtKB-UniRule"/>
</dbReference>
<feature type="transmembrane region" description="Helical" evidence="8">
    <location>
        <begin position="507"/>
        <end position="532"/>
    </location>
</feature>
<feature type="transmembrane region" description="Helical" evidence="8">
    <location>
        <begin position="218"/>
        <end position="237"/>
    </location>
</feature>
<keyword evidence="4 8" id="KW-0133">Cell shape</keyword>
<feature type="transmembrane region" description="Helical" evidence="8">
    <location>
        <begin position="191"/>
        <end position="212"/>
    </location>
</feature>
<evidence type="ECO:0000256" key="6">
    <source>
        <dbReference type="ARBA" id="ARBA00022989"/>
    </source>
</evidence>
<keyword evidence="3 8" id="KW-0812">Transmembrane</keyword>
<feature type="transmembrane region" description="Helical" evidence="8">
    <location>
        <begin position="121"/>
        <end position="144"/>
    </location>
</feature>
<dbReference type="PANTHER" id="PTHR47019">
    <property type="entry name" value="LIPID II FLIPPASE MURJ"/>
    <property type="match status" value="1"/>
</dbReference>
<dbReference type="CDD" id="cd13123">
    <property type="entry name" value="MATE_MurJ_like"/>
    <property type="match status" value="1"/>
</dbReference>
<dbReference type="PRINTS" id="PR01806">
    <property type="entry name" value="VIRFACTRMVIN"/>
</dbReference>
<comment type="pathway">
    <text evidence="8">Cell wall biogenesis; peptidoglycan biosynthesis.</text>
</comment>
<evidence type="ECO:0000256" key="8">
    <source>
        <dbReference type="HAMAP-Rule" id="MF_02078"/>
    </source>
</evidence>
<keyword evidence="6 8" id="KW-1133">Transmembrane helix</keyword>
<dbReference type="GO" id="GO:0034204">
    <property type="term" value="P:lipid translocation"/>
    <property type="evidence" value="ECO:0007669"/>
    <property type="project" value="TreeGrafter"/>
</dbReference>
<keyword evidence="8 9" id="KW-0961">Cell wall biogenesis/degradation</keyword>
<feature type="transmembrane region" description="Helical" evidence="8">
    <location>
        <begin position="277"/>
        <end position="300"/>
    </location>
</feature>
<dbReference type="NCBIfam" id="TIGR01695">
    <property type="entry name" value="murJ_mviN"/>
    <property type="match status" value="1"/>
</dbReference>
<evidence type="ECO:0000313" key="10">
    <source>
        <dbReference type="EMBL" id="OGD65849.1"/>
    </source>
</evidence>
<keyword evidence="7 8" id="KW-0472">Membrane</keyword>
<dbReference type="STRING" id="1797472.A2215_00845"/>
<evidence type="ECO:0000313" key="11">
    <source>
        <dbReference type="Proteomes" id="UP000178583"/>
    </source>
</evidence>
<comment type="function">
    <text evidence="8 9">Involved in peptidoglycan biosynthesis. Transports lipid-linked peptidoglycan precursors from the inner to the outer leaflet of the cytoplasmic membrane.</text>
</comment>
<feature type="transmembrane region" description="Helical" evidence="8">
    <location>
        <begin position="440"/>
        <end position="461"/>
    </location>
</feature>
<dbReference type="UniPathway" id="UPA00219"/>
<dbReference type="AlphaFoldDB" id="A0A1F5EEH9"/>
<comment type="subcellular location">
    <subcellularLocation>
        <location evidence="1 8">Cell membrane</location>
        <topology evidence="1 8">Multi-pass membrane protein</topology>
    </subcellularLocation>
</comment>
<dbReference type="InterPro" id="IPR004268">
    <property type="entry name" value="MurJ"/>
</dbReference>
<dbReference type="GO" id="GO:0071555">
    <property type="term" value="P:cell wall organization"/>
    <property type="evidence" value="ECO:0007669"/>
    <property type="project" value="UniProtKB-UniRule"/>
</dbReference>
<reference evidence="10 11" key="1">
    <citation type="journal article" date="2016" name="Nat. Commun.">
        <title>Thousands of microbial genomes shed light on interconnected biogeochemical processes in an aquifer system.</title>
        <authorList>
            <person name="Anantharaman K."/>
            <person name="Brown C.T."/>
            <person name="Hug L.A."/>
            <person name="Sharon I."/>
            <person name="Castelle C.J."/>
            <person name="Probst A.J."/>
            <person name="Thomas B.C."/>
            <person name="Singh A."/>
            <person name="Wilkins M.J."/>
            <person name="Karaoz U."/>
            <person name="Brodie E.L."/>
            <person name="Williams K.H."/>
            <person name="Hubbard S.S."/>
            <person name="Banfield J.F."/>
        </authorList>
    </citation>
    <scope>NUCLEOTIDE SEQUENCE [LARGE SCALE GENOMIC DNA]</scope>
</reference>
<evidence type="ECO:0000256" key="1">
    <source>
        <dbReference type="ARBA" id="ARBA00004651"/>
    </source>
</evidence>
<dbReference type="EMBL" id="MEZY01000004">
    <property type="protein sequence ID" value="OGD65849.1"/>
    <property type="molecule type" value="Genomic_DNA"/>
</dbReference>
<feature type="transmembrane region" description="Helical" evidence="8">
    <location>
        <begin position="346"/>
        <end position="369"/>
    </location>
</feature>
<dbReference type="GO" id="GO:0005886">
    <property type="term" value="C:plasma membrane"/>
    <property type="evidence" value="ECO:0007669"/>
    <property type="project" value="UniProtKB-SubCell"/>
</dbReference>
<evidence type="ECO:0000256" key="4">
    <source>
        <dbReference type="ARBA" id="ARBA00022960"/>
    </source>
</evidence>
<dbReference type="HAMAP" id="MF_02078">
    <property type="entry name" value="MurJ_MviN"/>
    <property type="match status" value="1"/>
</dbReference>
<sequence>MTGFMRPYLMMTIRTSYLVLARQHFMVRRIKDLFKSENSVRMASVILVITLTLSNVLGMLRDHFLARTIPTSELDIYFAAFRIPDLIFNFLILGAISSAFIPVFCEFIAQKKLDEGFRVTNILLNLAMLTLIACAIIFFFLMPYLTPLVVPHFEADKMERVTELSRLLMITPIFFAISYILSGVLNSFKRFLAYSIAPLVYNLAIIVGAIFIAPRFGVLGVVYFVILGAIFHVLVQLPTAYHLGFKYQFIADIKNLVVRRIVKLMLPRTIGMGMNQIMLIVYTAIASALAAGSISAFNFANNIQTMPVVVFGTSFATAVFPTLTTVAAHEDYKSFSFYLSRSVRTIAFILIPISLFFILLRAQIIRLILGSGQFAWDDTRLTALTLGYFSISLVAQGLIPLLARAFYAVKNTKTPMYISIITVVVSVILGYIFAPRMGVPGLALAFTLGSFFNALALYVFLKNDLKRDIGNKVLVILLKIISISLVSAAGVWVTMHLVASVVDMNTFFGVLGQTLAAISAGILIYLLLAYLLDFEEMGWAFSRKVNGVNNGGQQ</sequence>
<dbReference type="GO" id="GO:0009252">
    <property type="term" value="P:peptidoglycan biosynthetic process"/>
    <property type="evidence" value="ECO:0007669"/>
    <property type="project" value="UniProtKB-UniRule"/>
</dbReference>
<keyword evidence="5 8" id="KW-0573">Peptidoglycan synthesis</keyword>
<evidence type="ECO:0000256" key="7">
    <source>
        <dbReference type="ARBA" id="ARBA00023136"/>
    </source>
</evidence>
<feature type="transmembrane region" description="Helical" evidence="8">
    <location>
        <begin position="381"/>
        <end position="403"/>
    </location>
</feature>
<dbReference type="Proteomes" id="UP000178583">
    <property type="component" value="Unassembled WGS sequence"/>
</dbReference>
<keyword evidence="2 8" id="KW-1003">Cell membrane</keyword>